<dbReference type="InterPro" id="IPR058192">
    <property type="entry name" value="WHD_ROQ1-like"/>
</dbReference>
<evidence type="ECO:0000256" key="1">
    <source>
        <dbReference type="ARBA" id="ARBA00022614"/>
    </source>
</evidence>
<evidence type="ECO:0000256" key="4">
    <source>
        <dbReference type="SAM" id="MobiDB-lite"/>
    </source>
</evidence>
<keyword evidence="5" id="KW-1133">Transmembrane helix</keyword>
<organism evidence="7 8">
    <name type="scientific">Rhodamnia argentea</name>
    <dbReference type="NCBI Taxonomy" id="178133"/>
    <lineage>
        <taxon>Eukaryota</taxon>
        <taxon>Viridiplantae</taxon>
        <taxon>Streptophyta</taxon>
        <taxon>Embryophyta</taxon>
        <taxon>Tracheophyta</taxon>
        <taxon>Spermatophyta</taxon>
        <taxon>Magnoliopsida</taxon>
        <taxon>eudicotyledons</taxon>
        <taxon>Gunneridae</taxon>
        <taxon>Pentapetalae</taxon>
        <taxon>rosids</taxon>
        <taxon>malvids</taxon>
        <taxon>Myrtales</taxon>
        <taxon>Myrtaceae</taxon>
        <taxon>Myrtoideae</taxon>
        <taxon>Myrteae</taxon>
        <taxon>Australasian group</taxon>
        <taxon>Rhodamnia</taxon>
    </lineage>
</organism>
<keyword evidence="1" id="KW-0433">Leucine-rich repeat</keyword>
<dbReference type="Pfam" id="PF00931">
    <property type="entry name" value="NB-ARC"/>
    <property type="match status" value="1"/>
</dbReference>
<dbReference type="Gene3D" id="3.80.10.10">
    <property type="entry name" value="Ribonuclease Inhibitor"/>
    <property type="match status" value="5"/>
</dbReference>
<dbReference type="Gene3D" id="1.10.8.430">
    <property type="entry name" value="Helical domain of apoptotic protease-activating factors"/>
    <property type="match status" value="1"/>
</dbReference>
<keyword evidence="5" id="KW-0472">Membrane</keyword>
<dbReference type="InterPro" id="IPR036390">
    <property type="entry name" value="WH_DNA-bd_sf"/>
</dbReference>
<evidence type="ECO:0000259" key="6">
    <source>
        <dbReference type="PROSITE" id="PS50104"/>
    </source>
</evidence>
<feature type="region of interest" description="Disordered" evidence="4">
    <location>
        <begin position="1519"/>
        <end position="1543"/>
    </location>
</feature>
<name>A0ABM3GY83_9MYRT</name>
<feature type="compositionally biased region" description="Polar residues" evidence="4">
    <location>
        <begin position="48"/>
        <end position="69"/>
    </location>
</feature>
<feature type="region of interest" description="Disordered" evidence="4">
    <location>
        <begin position="39"/>
        <end position="69"/>
    </location>
</feature>
<dbReference type="SMART" id="SM00364">
    <property type="entry name" value="LRR_BAC"/>
    <property type="match status" value="9"/>
</dbReference>
<dbReference type="PRINTS" id="PR00364">
    <property type="entry name" value="DISEASERSIST"/>
</dbReference>
<dbReference type="SUPFAM" id="SSF46785">
    <property type="entry name" value="Winged helix' DNA-binding domain"/>
    <property type="match status" value="1"/>
</dbReference>
<dbReference type="InterPro" id="IPR000157">
    <property type="entry name" value="TIR_dom"/>
</dbReference>
<gene>
    <name evidence="8" type="primary">LOC115728660</name>
</gene>
<dbReference type="InterPro" id="IPR027417">
    <property type="entry name" value="P-loop_NTPase"/>
</dbReference>
<proteinExistence type="predicted"/>
<feature type="domain" description="TIR" evidence="6">
    <location>
        <begin position="73"/>
        <end position="242"/>
    </location>
</feature>
<evidence type="ECO:0000313" key="8">
    <source>
        <dbReference type="RefSeq" id="XP_048129322.1"/>
    </source>
</evidence>
<dbReference type="PANTHER" id="PTHR11017:SF570">
    <property type="entry name" value="DISEASE RESISTANCE PROTEIN (TIR-NBS CLASS)-RELATED"/>
    <property type="match status" value="1"/>
</dbReference>
<dbReference type="InterPro" id="IPR032675">
    <property type="entry name" value="LRR_dom_sf"/>
</dbReference>
<dbReference type="PROSITE" id="PS50104">
    <property type="entry name" value="TIR"/>
    <property type="match status" value="1"/>
</dbReference>
<dbReference type="InterPro" id="IPR002182">
    <property type="entry name" value="NB-ARC"/>
</dbReference>
<feature type="compositionally biased region" description="Gly residues" evidence="4">
    <location>
        <begin position="1533"/>
        <end position="1543"/>
    </location>
</feature>
<dbReference type="GeneID" id="115728660"/>
<dbReference type="SMART" id="SM00255">
    <property type="entry name" value="TIR"/>
    <property type="match status" value="1"/>
</dbReference>
<dbReference type="RefSeq" id="XP_048129322.1">
    <property type="nucleotide sequence ID" value="XM_048273365.1"/>
</dbReference>
<evidence type="ECO:0000256" key="2">
    <source>
        <dbReference type="ARBA" id="ARBA00022737"/>
    </source>
</evidence>
<reference evidence="8" key="2">
    <citation type="submission" date="2025-08" db="UniProtKB">
        <authorList>
            <consortium name="RefSeq"/>
        </authorList>
    </citation>
    <scope>IDENTIFICATION</scope>
    <source>
        <tissue evidence="8">Leaf</tissue>
    </source>
</reference>
<keyword evidence="2" id="KW-0677">Repeat</keyword>
<sequence length="1543" mass="174703">MFEYFWLPCMVTVAAVALSAILFIEFLKKKRAGQIAVEGRADSDSARNKGTTESADPTSTSPPLNETATSSGYDYEVFLSFRGPDTRSGFTDFLYTSLVDAGIRAFKDDEDLRVGEEFASELLQAIKQSKISIPIFSKGYASSVWCLKELAQMVECKKTGGQKIMPIFYDVAPSEVRRQIGGYGEAFRSHVNKKRYDEETMREWKAALEEVSFLNGWDLQSMPNRKEGEFARKFTQKVFSELKKAYLAVSACFVSVDNHANAIMKMVGAGTSETKIIGIHGMGGIGKTTIAKVIYNKLSHDFENFCFLPDIRERSKGKGIQCLQNQLVSDILKVQFMNIKDTDQGTQTIKDRLFNKRVLILLDDVEEGNHIDALVGKRDWLGKGSKIIITTRNKDILEVPEVDCSYELSCMNPDQSLQLFSKHAFRKDYPLDGYIDQSKRVIAIAGGLPLTLEVIGSLLCRTKKEKWDLTLGKLENVPHATVQSKLRISYDALDIRQQHIFLDVACLLIGYDKDIVVHFWDESKYPEDAMEVLQNMCLIKIAEDNKVWMHDQLGDLGRDIVRQESAMKIKKQSRVWDPNEGLDLLRKYKGNKEVEVLRLKLDHQRQYRFTYEDFENLSNLRFLELDCPKEDFRAEERLLWHESTSNVLSTNDNSNLLPQLRWLSWCDIPPTFNIANFSMEDVVILNISRSEITHDWKGWSHMKAIKNLKVMNLRCCSYLERTPIFSAHANLERLILNGCSELVEIDGSICRLKCLTCLDVRFCQNLRRLPNELGNLESLIELDIAFTRIGELPDSMGNLKNLKMLEMAFIPISKIPDALWTIEKLEEIDVVNRGFDGGHLNIDNCIYRNQSLKILRLMSFQIYAVPKLPESLIRLELHTLHMKMFPDLSNLTNLTKLDLVFGRPDDDVKSNGLVEYPIPRWIGNLTKLESLRLDCLYVTTSPTDISLPPQLKSLNLKCPNLRHLPRLSSSLSSLNLYECYSLCSMESLRLSSPYVTTSPTELTLPSHLKELYLCCPKLRRLPRFPSSLSSLYLYNCQSLCSMESLDLSSPYVTTSPADLTLLPHLKELHIYDCPNLRRLPRLPSSLFSLFLYECKSLCSMEDLANLNNLSSLLIRDSAIEEIPGLGCLENLRDLKLSCLGQVKILPDLSNLNGLRSVRVESCGNLVEIQGALPRFLDKLYISSCDSLQNLPDLSSSMGEKEVEIVCCSKLNVEAILGCAGINTPDTQLSTLEQLQMQILPDLNNPRRLEICGYHDLIEIRGELPESLEVLHISLCHSLQNLPNLSSLMGKQEVIIRCCINLNVEAILGFAQVNPRDLQLSGFGQLQTLPDLSNSSELRGLEVYDCCNLVEILGELPQSLEKLKISSCESLRKLPDLSSLKELQEVVIEGCTKLKGEAILGSARRSQANWWENLRYLRICGIEQLEILPDLSNLNKLRCLHVQSCDNLVEIQGELPKSLEVLEISSCINIQKLSDLSSLNGLRTVKIYRCFGLNVEAISLLCSEKSVKFVGQPHLWEKTDEWDREDAESESEYDGGGGISARRS</sequence>
<dbReference type="Pfam" id="PF01582">
    <property type="entry name" value="TIR"/>
    <property type="match status" value="1"/>
</dbReference>
<dbReference type="InterPro" id="IPR035897">
    <property type="entry name" value="Toll_tir_struct_dom_sf"/>
</dbReference>
<dbReference type="InterPro" id="IPR042197">
    <property type="entry name" value="Apaf_helical"/>
</dbReference>
<dbReference type="Gene3D" id="3.40.50.300">
    <property type="entry name" value="P-loop containing nucleotide triphosphate hydrolases"/>
    <property type="match status" value="1"/>
</dbReference>
<reference evidence="7" key="1">
    <citation type="submission" date="2025-05" db="UniProtKB">
        <authorList>
            <consortium name="RefSeq"/>
        </authorList>
    </citation>
    <scope>NUCLEOTIDE SEQUENCE [LARGE SCALE GENOMIC DNA]</scope>
</reference>
<keyword evidence="5" id="KW-0812">Transmembrane</keyword>
<accession>A0ABM3GY83</accession>
<dbReference type="SUPFAM" id="SSF52540">
    <property type="entry name" value="P-loop containing nucleoside triphosphate hydrolases"/>
    <property type="match status" value="1"/>
</dbReference>
<dbReference type="SUPFAM" id="SSF52200">
    <property type="entry name" value="Toll/Interleukin receptor TIR domain"/>
    <property type="match status" value="1"/>
</dbReference>
<feature type="transmembrane region" description="Helical" evidence="5">
    <location>
        <begin position="6"/>
        <end position="27"/>
    </location>
</feature>
<dbReference type="InterPro" id="IPR044974">
    <property type="entry name" value="Disease_R_plants"/>
</dbReference>
<dbReference type="Pfam" id="PF23282">
    <property type="entry name" value="WHD_ROQ1"/>
    <property type="match status" value="1"/>
</dbReference>
<keyword evidence="3" id="KW-0611">Plant defense</keyword>
<evidence type="ECO:0000256" key="3">
    <source>
        <dbReference type="ARBA" id="ARBA00022821"/>
    </source>
</evidence>
<dbReference type="SUPFAM" id="SSF52058">
    <property type="entry name" value="L domain-like"/>
    <property type="match status" value="3"/>
</dbReference>
<keyword evidence="7" id="KW-1185">Reference proteome</keyword>
<evidence type="ECO:0000313" key="7">
    <source>
        <dbReference type="Proteomes" id="UP000827889"/>
    </source>
</evidence>
<dbReference type="Proteomes" id="UP000827889">
    <property type="component" value="Chromosome 1"/>
</dbReference>
<evidence type="ECO:0000256" key="5">
    <source>
        <dbReference type="SAM" id="Phobius"/>
    </source>
</evidence>
<dbReference type="Gene3D" id="3.40.50.10140">
    <property type="entry name" value="Toll/interleukin-1 receptor homology (TIR) domain"/>
    <property type="match status" value="1"/>
</dbReference>
<dbReference type="PANTHER" id="PTHR11017">
    <property type="entry name" value="LEUCINE-RICH REPEAT-CONTAINING PROTEIN"/>
    <property type="match status" value="1"/>
</dbReference>
<protein>
    <submittedName>
        <fullName evidence="8">Disease resistance protein L6-like</fullName>
    </submittedName>
</protein>
<feature type="compositionally biased region" description="Acidic residues" evidence="4">
    <location>
        <begin position="1521"/>
        <end position="1532"/>
    </location>
</feature>